<comment type="similarity">
    <text evidence="2">Belongs to the purine-cytosine permease (2.A.39) family.</text>
</comment>
<feature type="transmembrane region" description="Helical" evidence="7">
    <location>
        <begin position="20"/>
        <end position="42"/>
    </location>
</feature>
<dbReference type="GeneID" id="68350993"/>
<dbReference type="GO" id="GO:0005886">
    <property type="term" value="C:plasma membrane"/>
    <property type="evidence" value="ECO:0007669"/>
    <property type="project" value="TreeGrafter"/>
</dbReference>
<dbReference type="GO" id="GO:0015205">
    <property type="term" value="F:nucleobase transmembrane transporter activity"/>
    <property type="evidence" value="ECO:0007669"/>
    <property type="project" value="TreeGrafter"/>
</dbReference>
<gene>
    <name evidence="8" type="ORF">HRG_01864</name>
</gene>
<dbReference type="RefSeq" id="XP_044723968.1">
    <property type="nucleotide sequence ID" value="XM_044860335.1"/>
</dbReference>
<evidence type="ECO:0000313" key="9">
    <source>
        <dbReference type="Proteomes" id="UP000824596"/>
    </source>
</evidence>
<evidence type="ECO:0000256" key="7">
    <source>
        <dbReference type="SAM" id="Phobius"/>
    </source>
</evidence>
<evidence type="ECO:0000256" key="2">
    <source>
        <dbReference type="ARBA" id="ARBA00008974"/>
    </source>
</evidence>
<proteinExistence type="inferred from homology"/>
<comment type="caution">
    <text evidence="8">The sequence shown here is derived from an EMBL/GenBank/DDBJ whole genome shotgun (WGS) entry which is preliminary data.</text>
</comment>
<evidence type="ECO:0000313" key="8">
    <source>
        <dbReference type="EMBL" id="KAH0966455.1"/>
    </source>
</evidence>
<comment type="subcellular location">
    <subcellularLocation>
        <location evidence="1">Membrane</location>
        <topology evidence="1">Multi-pass membrane protein</topology>
    </subcellularLocation>
</comment>
<dbReference type="OrthoDB" id="2018619at2759"/>
<keyword evidence="9" id="KW-1185">Reference proteome</keyword>
<reference evidence="8" key="1">
    <citation type="submission" date="2021-09" db="EMBL/GenBank/DDBJ databases">
        <title>A high-quality genome of the endoparasitic fungus Hirsutella rhossiliensis with a comparison of Hirsutella genomes reveals transposable elements contributing to genome size variation.</title>
        <authorList>
            <person name="Lin R."/>
            <person name="Jiao Y."/>
            <person name="Sun X."/>
            <person name="Ling J."/>
            <person name="Xie B."/>
            <person name="Cheng X."/>
        </authorList>
    </citation>
    <scope>NUCLEOTIDE SEQUENCE</scope>
    <source>
        <strain evidence="8">HR02</strain>
    </source>
</reference>
<organism evidence="8 9">
    <name type="scientific">Hirsutella rhossiliensis</name>
    <dbReference type="NCBI Taxonomy" id="111463"/>
    <lineage>
        <taxon>Eukaryota</taxon>
        <taxon>Fungi</taxon>
        <taxon>Dikarya</taxon>
        <taxon>Ascomycota</taxon>
        <taxon>Pezizomycotina</taxon>
        <taxon>Sordariomycetes</taxon>
        <taxon>Hypocreomycetidae</taxon>
        <taxon>Hypocreales</taxon>
        <taxon>Ophiocordycipitaceae</taxon>
        <taxon>Hirsutella</taxon>
    </lineage>
</organism>
<evidence type="ECO:0000256" key="3">
    <source>
        <dbReference type="ARBA" id="ARBA00022692"/>
    </source>
</evidence>
<dbReference type="InterPro" id="IPR045225">
    <property type="entry name" value="Uracil/uridine/allantoin_perm"/>
</dbReference>
<dbReference type="Pfam" id="PF02133">
    <property type="entry name" value="Transp_cyt_pur"/>
    <property type="match status" value="1"/>
</dbReference>
<accession>A0A9P8SM45</accession>
<dbReference type="InterPro" id="IPR001248">
    <property type="entry name" value="Pur-cyt_permease"/>
</dbReference>
<evidence type="ECO:0000256" key="1">
    <source>
        <dbReference type="ARBA" id="ARBA00004141"/>
    </source>
</evidence>
<feature type="transmembrane region" description="Helical" evidence="7">
    <location>
        <begin position="108"/>
        <end position="130"/>
    </location>
</feature>
<evidence type="ECO:0000256" key="6">
    <source>
        <dbReference type="SAM" id="MobiDB-lite"/>
    </source>
</evidence>
<keyword evidence="3 7" id="KW-0812">Transmembrane</keyword>
<sequence length="180" mass="19841">MAVVGIATQPWQILATANKFLAVISGFGVFLAPATGIMLADYHIVRRRRLKLNDLYVGNDTSIYWFNDGFNWRAPMAFIAGMWPLIPGLIGTVNGYTSPSFTHWIRLYNLTFLVGLAIGCFIFWLLNYLFPVPGIGQDTPFLDETVSTTSDAPSAPEHQIKGRQGSVVKAISTSRSKGEP</sequence>
<feature type="transmembrane region" description="Helical" evidence="7">
    <location>
        <begin position="76"/>
        <end position="96"/>
    </location>
</feature>
<evidence type="ECO:0000256" key="4">
    <source>
        <dbReference type="ARBA" id="ARBA00022989"/>
    </source>
</evidence>
<dbReference type="PANTHER" id="PTHR30618">
    <property type="entry name" value="NCS1 FAMILY PURINE/PYRIMIDINE TRANSPORTER"/>
    <property type="match status" value="1"/>
</dbReference>
<keyword evidence="5 7" id="KW-0472">Membrane</keyword>
<evidence type="ECO:0000256" key="5">
    <source>
        <dbReference type="ARBA" id="ARBA00023136"/>
    </source>
</evidence>
<protein>
    <submittedName>
        <fullName evidence="8">Permease for cytosine/purines, uracil, thiamine, allantoin</fullName>
    </submittedName>
</protein>
<feature type="region of interest" description="Disordered" evidence="6">
    <location>
        <begin position="146"/>
        <end position="180"/>
    </location>
</feature>
<dbReference type="PANTHER" id="PTHR30618:SF15">
    <property type="entry name" value="NICOTINAMIDE RIBOSIDE TRANSPORTER 1-RELATED"/>
    <property type="match status" value="1"/>
</dbReference>
<dbReference type="AlphaFoldDB" id="A0A9P8SM45"/>
<keyword evidence="4 7" id="KW-1133">Transmembrane helix</keyword>
<dbReference type="EMBL" id="JAIZPD010000002">
    <property type="protein sequence ID" value="KAH0966455.1"/>
    <property type="molecule type" value="Genomic_DNA"/>
</dbReference>
<name>A0A9P8SM45_9HYPO</name>
<feature type="compositionally biased region" description="Polar residues" evidence="6">
    <location>
        <begin position="171"/>
        <end position="180"/>
    </location>
</feature>
<dbReference type="Gene3D" id="1.10.4160.10">
    <property type="entry name" value="Hydantoin permease"/>
    <property type="match status" value="1"/>
</dbReference>
<dbReference type="Proteomes" id="UP000824596">
    <property type="component" value="Unassembled WGS sequence"/>
</dbReference>